<evidence type="ECO:0000313" key="2">
    <source>
        <dbReference type="Proteomes" id="UP001163046"/>
    </source>
</evidence>
<keyword evidence="2" id="KW-1185">Reference proteome</keyword>
<dbReference type="AlphaFoldDB" id="A0A9W9Y8K0"/>
<accession>A0A9W9Y8K0</accession>
<organism evidence="1 2">
    <name type="scientific">Desmophyllum pertusum</name>
    <dbReference type="NCBI Taxonomy" id="174260"/>
    <lineage>
        <taxon>Eukaryota</taxon>
        <taxon>Metazoa</taxon>
        <taxon>Cnidaria</taxon>
        <taxon>Anthozoa</taxon>
        <taxon>Hexacorallia</taxon>
        <taxon>Scleractinia</taxon>
        <taxon>Caryophylliina</taxon>
        <taxon>Caryophylliidae</taxon>
        <taxon>Desmophyllum</taxon>
    </lineage>
</organism>
<comment type="caution">
    <text evidence="1">The sequence shown here is derived from an EMBL/GenBank/DDBJ whole genome shotgun (WGS) entry which is preliminary data.</text>
</comment>
<reference evidence="1" key="1">
    <citation type="submission" date="2023-01" db="EMBL/GenBank/DDBJ databases">
        <title>Genome assembly of the deep-sea coral Lophelia pertusa.</title>
        <authorList>
            <person name="Herrera S."/>
            <person name="Cordes E."/>
        </authorList>
    </citation>
    <scope>NUCLEOTIDE SEQUENCE</scope>
    <source>
        <strain evidence="1">USNM1676648</strain>
        <tissue evidence="1">Polyp</tissue>
    </source>
</reference>
<evidence type="ECO:0000313" key="1">
    <source>
        <dbReference type="EMBL" id="KAJ7318450.1"/>
    </source>
</evidence>
<sequence length="523" mass="60907">MAMIFAVSMSIRAIIKQQNIYDYMNIMFQMSQIFVQKWKTFLKLWLSAVTVQILHYQYFSNEGSSQHRENSMRISRHVDHFQENWCRIRRARVDLDSLLKPCFYNISWNGDSPNRQLQTDAAKSLISFFDIRPAGQFSRFSIQTKTRDDKLKLIGVMDPGVYKLDITLDYSLCDGYRDPPKNWFIVGNSHGKVQKDGTLGVNRAKDDYLLQPFQEGKLIMINIPMPRDGGTYLINRLSRNFKSSNISSNFDLSCGIECKFMWDGFGRWLGKNWKPYLRGLRIKPSAPKLETLWIFGDSQAERLHVSIKDGPLCREVFKTCNLSKMWVYPWPSIQPVAWDDKDFDHQQVLDHVRGVLERPEMNHENSAMILNLGLHYIESTSLVNYQLLMNGVIDLLNERDTETGELKHKARVIWKTTTSMSKEKDTESRLKSDWQRFLNLPRVGLYNAFATSLMCRAGLEVLDVYPFTRSYPGGTGGPEVAHYKEQDTVHFKYLVMKPLDLVLEDYFLSKVLFPINLHNYQFS</sequence>
<dbReference type="InterPro" id="IPR036514">
    <property type="entry name" value="SGNH_hydro_sf"/>
</dbReference>
<proteinExistence type="predicted"/>
<protein>
    <submittedName>
        <fullName evidence="1">Uncharacterized protein</fullName>
    </submittedName>
</protein>
<dbReference type="OrthoDB" id="5986598at2759"/>
<gene>
    <name evidence="1" type="ORF">OS493_037929</name>
</gene>
<dbReference type="Proteomes" id="UP001163046">
    <property type="component" value="Unassembled WGS sequence"/>
</dbReference>
<dbReference type="EMBL" id="MU827857">
    <property type="protein sequence ID" value="KAJ7318450.1"/>
    <property type="molecule type" value="Genomic_DNA"/>
</dbReference>
<dbReference type="Gene3D" id="3.40.50.1110">
    <property type="entry name" value="SGNH hydrolase"/>
    <property type="match status" value="1"/>
</dbReference>
<name>A0A9W9Y8K0_9CNID</name>